<comment type="caution">
    <text evidence="2">The sequence shown here is derived from an EMBL/GenBank/DDBJ whole genome shotgun (WGS) entry which is preliminary data.</text>
</comment>
<dbReference type="EMBL" id="LAZR01019949">
    <property type="protein sequence ID" value="KKL90677.1"/>
    <property type="molecule type" value="Genomic_DNA"/>
</dbReference>
<feature type="compositionally biased region" description="Polar residues" evidence="1">
    <location>
        <begin position="31"/>
        <end position="41"/>
    </location>
</feature>
<protein>
    <submittedName>
        <fullName evidence="2">Uncharacterized protein</fullName>
    </submittedName>
</protein>
<organism evidence="2">
    <name type="scientific">marine sediment metagenome</name>
    <dbReference type="NCBI Taxonomy" id="412755"/>
    <lineage>
        <taxon>unclassified sequences</taxon>
        <taxon>metagenomes</taxon>
        <taxon>ecological metagenomes</taxon>
    </lineage>
</organism>
<sequence>MEKTKIVNNTKISPFSNKDKVANKIESLWTENSSHHTNSNKQNKKLVIKLKTTGKERRK</sequence>
<feature type="region of interest" description="Disordered" evidence="1">
    <location>
        <begin position="31"/>
        <end position="59"/>
    </location>
</feature>
<reference evidence="2" key="1">
    <citation type="journal article" date="2015" name="Nature">
        <title>Complex archaea that bridge the gap between prokaryotes and eukaryotes.</title>
        <authorList>
            <person name="Spang A."/>
            <person name="Saw J.H."/>
            <person name="Jorgensen S.L."/>
            <person name="Zaremba-Niedzwiedzka K."/>
            <person name="Martijn J."/>
            <person name="Lind A.E."/>
            <person name="van Eijk R."/>
            <person name="Schleper C."/>
            <person name="Guy L."/>
            <person name="Ettema T.J."/>
        </authorList>
    </citation>
    <scope>NUCLEOTIDE SEQUENCE</scope>
</reference>
<evidence type="ECO:0000256" key="1">
    <source>
        <dbReference type="SAM" id="MobiDB-lite"/>
    </source>
</evidence>
<dbReference type="AlphaFoldDB" id="A0A0F9IUA0"/>
<proteinExistence type="predicted"/>
<evidence type="ECO:0000313" key="2">
    <source>
        <dbReference type="EMBL" id="KKL90677.1"/>
    </source>
</evidence>
<gene>
    <name evidence="2" type="ORF">LCGC14_1902330</name>
</gene>
<accession>A0A0F9IUA0</accession>
<feature type="non-terminal residue" evidence="2">
    <location>
        <position position="59"/>
    </location>
</feature>
<name>A0A0F9IUA0_9ZZZZ</name>